<evidence type="ECO:0000313" key="2">
    <source>
        <dbReference type="EMBL" id="ODM22977.1"/>
    </source>
</evidence>
<feature type="region of interest" description="Disordered" evidence="1">
    <location>
        <begin position="379"/>
        <end position="400"/>
    </location>
</feature>
<protein>
    <submittedName>
        <fullName evidence="2">Uncharacterized protein</fullName>
    </submittedName>
</protein>
<dbReference type="VEuPathDB" id="FungiDB:SI65_00566"/>
<feature type="region of interest" description="Disordered" evidence="1">
    <location>
        <begin position="312"/>
        <end position="352"/>
    </location>
</feature>
<feature type="region of interest" description="Disordered" evidence="1">
    <location>
        <begin position="1"/>
        <end position="66"/>
    </location>
</feature>
<feature type="region of interest" description="Disordered" evidence="1">
    <location>
        <begin position="451"/>
        <end position="523"/>
    </location>
</feature>
<proteinExistence type="predicted"/>
<reference evidence="2 3" key="1">
    <citation type="journal article" date="2016" name="BMC Genomics">
        <title>Comparative genomic and transcriptomic analyses of the Fuzhuan brick tea-fermentation fungus Aspergillus cristatus.</title>
        <authorList>
            <person name="Ge Y."/>
            <person name="Wang Y."/>
            <person name="Liu Y."/>
            <person name="Tan Y."/>
            <person name="Ren X."/>
            <person name="Zhang X."/>
            <person name="Hyde K.D."/>
            <person name="Liu Y."/>
            <person name="Liu Z."/>
        </authorList>
    </citation>
    <scope>NUCLEOTIDE SEQUENCE [LARGE SCALE GENOMIC DNA]</scope>
    <source>
        <strain evidence="2 3">GZAAS20.1005</strain>
    </source>
</reference>
<dbReference type="EMBL" id="JXNT01000001">
    <property type="protein sequence ID" value="ODM22977.1"/>
    <property type="molecule type" value="Genomic_DNA"/>
</dbReference>
<feature type="compositionally biased region" description="Polar residues" evidence="1">
    <location>
        <begin position="43"/>
        <end position="66"/>
    </location>
</feature>
<dbReference type="AlphaFoldDB" id="A0A1E3BQ19"/>
<feature type="compositionally biased region" description="Pro residues" evidence="1">
    <location>
        <begin position="507"/>
        <end position="516"/>
    </location>
</feature>
<name>A0A1E3BQ19_ASPCR</name>
<comment type="caution">
    <text evidence="2">The sequence shown here is derived from an EMBL/GenBank/DDBJ whole genome shotgun (WGS) entry which is preliminary data.</text>
</comment>
<evidence type="ECO:0000313" key="3">
    <source>
        <dbReference type="Proteomes" id="UP000094569"/>
    </source>
</evidence>
<organism evidence="2 3">
    <name type="scientific">Aspergillus cristatus</name>
    <name type="common">Chinese Fuzhuan brick tea-fermentation fungus</name>
    <name type="synonym">Eurotium cristatum</name>
    <dbReference type="NCBI Taxonomy" id="573508"/>
    <lineage>
        <taxon>Eukaryota</taxon>
        <taxon>Fungi</taxon>
        <taxon>Dikarya</taxon>
        <taxon>Ascomycota</taxon>
        <taxon>Pezizomycotina</taxon>
        <taxon>Eurotiomycetes</taxon>
        <taxon>Eurotiomycetidae</taxon>
        <taxon>Eurotiales</taxon>
        <taxon>Aspergillaceae</taxon>
        <taxon>Aspergillus</taxon>
        <taxon>Aspergillus subgen. Aspergillus</taxon>
    </lineage>
</organism>
<feature type="compositionally biased region" description="Polar residues" evidence="1">
    <location>
        <begin position="24"/>
        <end position="35"/>
    </location>
</feature>
<keyword evidence="3" id="KW-1185">Reference proteome</keyword>
<dbReference type="OrthoDB" id="4157036at2759"/>
<gene>
    <name evidence="2" type="ORF">SI65_00566</name>
</gene>
<feature type="compositionally biased region" description="Low complexity" evidence="1">
    <location>
        <begin position="472"/>
        <end position="481"/>
    </location>
</feature>
<dbReference type="Proteomes" id="UP000094569">
    <property type="component" value="Unassembled WGS sequence"/>
</dbReference>
<sequence length="544" mass="60594">MEQDIIAESSNHTHFGRLRDSHPVSGSSESAQSEYGSIYNALKASSSGTEDNNGRQYASSQHHYPFQSSDLGGNIAMFLSTSPKPTVVEHPTTPRRTRSRWRRSHTLPDNWYPSKTKTIDPIAELFKDAKAKANNLRRLGHRRAASLSDADDRSRTPRWAANLFSPVRPFLPRYPPPARSPTPPGVPSFGSPEAINYSRQFSVRSYAPSAPPERTPSRRATEYAHTLRRLFGIASPVGPQPSRRQTYTLARAEDGTAVQGRFPYRASGHGVNSHRQLDDHPFHRAVYPVPELEVSHLDDRFNAGIQPLRREHQDVVKSRYSTPAVPRRVHSSQVSRSRHAHPPLESSSQRHRPSVTFLASPANTSYYSCMSQPRTGVTVPAVDGEIGPSRTGRANSPPRGMLYQQQPPVQATRPMSILTASTTRDTQGTMSFWTRYELLSHYLPCCCLAPTGDDDEDNNEDGGTIGDDSRTSRISRTSRTSGETFMTARSWTDDNQEQPQYRRSAAPDPPSGPPPNTFAGWNPVFRERCPRPIRSPLVADPMLA</sequence>
<evidence type="ECO:0000256" key="1">
    <source>
        <dbReference type="SAM" id="MobiDB-lite"/>
    </source>
</evidence>
<accession>A0A1E3BQ19</accession>